<dbReference type="GO" id="GO:0005524">
    <property type="term" value="F:ATP binding"/>
    <property type="evidence" value="ECO:0007669"/>
    <property type="project" value="UniProtKB-KW"/>
</dbReference>
<dbReference type="SUPFAM" id="SSF52540">
    <property type="entry name" value="P-loop containing nucleoside triphosphate hydrolases"/>
    <property type="match status" value="1"/>
</dbReference>
<reference evidence="5 6" key="1">
    <citation type="submission" date="2019-02" db="EMBL/GenBank/DDBJ databases">
        <title>Deep-cultivation of Planctomycetes and their phenomic and genomic characterization uncovers novel biology.</title>
        <authorList>
            <person name="Wiegand S."/>
            <person name="Jogler M."/>
            <person name="Boedeker C."/>
            <person name="Pinto D."/>
            <person name="Vollmers J."/>
            <person name="Rivas-Marin E."/>
            <person name="Kohn T."/>
            <person name="Peeters S.H."/>
            <person name="Heuer A."/>
            <person name="Rast P."/>
            <person name="Oberbeckmann S."/>
            <person name="Bunk B."/>
            <person name="Jeske O."/>
            <person name="Meyerdierks A."/>
            <person name="Storesund J.E."/>
            <person name="Kallscheuer N."/>
            <person name="Luecker S."/>
            <person name="Lage O.M."/>
            <person name="Pohl T."/>
            <person name="Merkel B.J."/>
            <person name="Hornburger P."/>
            <person name="Mueller R.-W."/>
            <person name="Bruemmer F."/>
            <person name="Labrenz M."/>
            <person name="Spormann A.M."/>
            <person name="Op den Camp H."/>
            <person name="Overmann J."/>
            <person name="Amann R."/>
            <person name="Jetten M.S.M."/>
            <person name="Mascher T."/>
            <person name="Medema M.H."/>
            <person name="Devos D.P."/>
            <person name="Kaster A.-K."/>
            <person name="Ovreas L."/>
            <person name="Rohde M."/>
            <person name="Galperin M.Y."/>
            <person name="Jogler C."/>
        </authorList>
    </citation>
    <scope>NUCLEOTIDE SEQUENCE [LARGE SCALE GENOMIC DNA]</scope>
    <source>
        <strain evidence="5 6">KS4</strain>
    </source>
</reference>
<dbReference type="PANTHER" id="PTHR30121">
    <property type="entry name" value="UNCHARACTERIZED PROTEIN YJGR-RELATED"/>
    <property type="match status" value="1"/>
</dbReference>
<sequence>MFDLRPYQNKQRVLADWLPWGMMLDEQTIVNKDGSYTTVIEFKGPDGGSETATMLTNFREQFNNIFQRFGDRWCVQVEAKRQAYKPEVIDLPKDAPKAAMYIEDDRLNIFGNGEYFITRCYLVLSYLPPEDSHRKVADLFIEYPSDQDKPNPQSPPLATYKKVIGETVSLLGGVVKEVNVLKNETLLTFLHSAISSRSHRIAVPDCPIDIAEKLTDSPLDIGLGLRLGGQHVSMIGVRNWVNATEPNMLDSLFLLPFEFRWCIRFLPMSRQMAHSHVTKLKRHWFSKRKNLFTMIKEMASKEESQLEDPDARVKADDADHALAMIGSDEASFGYTTMAFCVWDSTEEAAESKANMLREATDRSGWVTQIETTNAFDAWLGTIPGHAYANVRRPITSSHNFCDVSPLMMQCSGEQWCDHLDAPALMQCATGASTTPYWLNIFPGGTDVGHTMIAGPTGAGKSTLLNLMAAQWMRYEGAQVYIFDKGGSARVMTYAMGGQFYDLGEKESALQLQPLRELDSKLDRTRAFQWVIDVLTRENVPLSVSDKEHILEKVDQLASRPKDERTISLLIGYLQFQHLKQGLYNYSAEGAYGHLFDGDCDPLGSNRWQAFELEGVYRMGLALPGVLSYLFNRLEDRFASARDVEEGMDKNGTPTTKPTLLILDEAWLFIGNDMFRGQIRDWLKTLRKRNVAVVFATQSLADIESSSIAATILESCMTRILLPNPTAAERHMRRLYEELLGLNTEEMDKLSVAVAKHNYYVISDVGRRMVSLALSNKQLDLVGASQPAQQRLAESIFSEYPDDFLKHYLSAIQREKALEQVKEHETKIEIFRKGASR</sequence>
<dbReference type="Pfam" id="PF03135">
    <property type="entry name" value="CagE_TrbE_VirB"/>
    <property type="match status" value="1"/>
</dbReference>
<dbReference type="KEGG" id="pcor:KS4_12980"/>
<dbReference type="CDD" id="cd00267">
    <property type="entry name" value="ABC_ATPase"/>
    <property type="match status" value="1"/>
</dbReference>
<gene>
    <name evidence="5" type="primary">virB4</name>
    <name evidence="5" type="ORF">KS4_12980</name>
</gene>
<evidence type="ECO:0000259" key="4">
    <source>
        <dbReference type="SMART" id="SM00382"/>
    </source>
</evidence>
<name>A0A517YSN4_9BACT</name>
<accession>A0A517YSN4</accession>
<evidence type="ECO:0000256" key="1">
    <source>
        <dbReference type="ARBA" id="ARBA00006512"/>
    </source>
</evidence>
<keyword evidence="2" id="KW-0547">Nucleotide-binding</keyword>
<dbReference type="Proteomes" id="UP000317369">
    <property type="component" value="Chromosome"/>
</dbReference>
<dbReference type="PANTHER" id="PTHR30121:SF12">
    <property type="entry name" value="TYPE IV SECRETION SYSTEM PROTEIN CAGE"/>
    <property type="match status" value="1"/>
</dbReference>
<evidence type="ECO:0000313" key="5">
    <source>
        <dbReference type="EMBL" id="QDU33253.1"/>
    </source>
</evidence>
<dbReference type="SMART" id="SM00382">
    <property type="entry name" value="AAA"/>
    <property type="match status" value="1"/>
</dbReference>
<dbReference type="InterPro" id="IPR018145">
    <property type="entry name" value="CagE_TrbE_VirB_cntrl_dom"/>
</dbReference>
<comment type="similarity">
    <text evidence="1">Belongs to the TrbE/VirB4 family.</text>
</comment>
<dbReference type="EMBL" id="CP036425">
    <property type="protein sequence ID" value="QDU33253.1"/>
    <property type="molecule type" value="Genomic_DNA"/>
</dbReference>
<feature type="domain" description="AAA+ ATPase" evidence="4">
    <location>
        <begin position="446"/>
        <end position="723"/>
    </location>
</feature>
<keyword evidence="3" id="KW-0067">ATP-binding</keyword>
<evidence type="ECO:0000256" key="3">
    <source>
        <dbReference type="ARBA" id="ARBA00022840"/>
    </source>
</evidence>
<keyword evidence="6" id="KW-1185">Reference proteome</keyword>
<dbReference type="Gene3D" id="3.40.50.300">
    <property type="entry name" value="P-loop containing nucleotide triphosphate hydrolases"/>
    <property type="match status" value="2"/>
</dbReference>
<evidence type="ECO:0000313" key="6">
    <source>
        <dbReference type="Proteomes" id="UP000317369"/>
    </source>
</evidence>
<evidence type="ECO:0000256" key="2">
    <source>
        <dbReference type="ARBA" id="ARBA00022741"/>
    </source>
</evidence>
<dbReference type="CDD" id="cd01127">
    <property type="entry name" value="TrwB_TraG_TraD_VirD4"/>
    <property type="match status" value="1"/>
</dbReference>
<protein>
    <submittedName>
        <fullName evidence="5">Type IV secretion system protein virB4</fullName>
    </submittedName>
</protein>
<organism evidence="5 6">
    <name type="scientific">Poriferisphaera corsica</name>
    <dbReference type="NCBI Taxonomy" id="2528020"/>
    <lineage>
        <taxon>Bacteria</taxon>
        <taxon>Pseudomonadati</taxon>
        <taxon>Planctomycetota</taxon>
        <taxon>Phycisphaerae</taxon>
        <taxon>Phycisphaerales</taxon>
        <taxon>Phycisphaeraceae</taxon>
        <taxon>Poriferisphaera</taxon>
    </lineage>
</organism>
<dbReference type="InterPro" id="IPR027417">
    <property type="entry name" value="P-loop_NTPase"/>
</dbReference>
<dbReference type="InterPro" id="IPR051162">
    <property type="entry name" value="T4SS_component"/>
</dbReference>
<dbReference type="InterPro" id="IPR003593">
    <property type="entry name" value="AAA+_ATPase"/>
</dbReference>
<dbReference type="RefSeq" id="WP_200761631.1">
    <property type="nucleotide sequence ID" value="NZ_CP036425.1"/>
</dbReference>
<proteinExistence type="inferred from homology"/>
<dbReference type="AlphaFoldDB" id="A0A517YSN4"/>